<evidence type="ECO:0000313" key="2">
    <source>
        <dbReference type="Proteomes" id="UP000193077"/>
    </source>
</evidence>
<evidence type="ECO:0008006" key="3">
    <source>
        <dbReference type="Google" id="ProtNLM"/>
    </source>
</evidence>
<protein>
    <recommendedName>
        <fullName evidence="3">DUF1436 family protein</fullName>
    </recommendedName>
</protein>
<dbReference type="SUPFAM" id="SSF160207">
    <property type="entry name" value="NMB0488-like"/>
    <property type="match status" value="1"/>
</dbReference>
<dbReference type="InterPro" id="IPR009888">
    <property type="entry name" value="CdiI_Proteobact"/>
</dbReference>
<name>A0A1Y5S5M1_9RHOB</name>
<proteinExistence type="predicted"/>
<dbReference type="InterPro" id="IPR037891">
    <property type="entry name" value="Cdil-like_sf"/>
</dbReference>
<dbReference type="EMBL" id="FWFO01000001">
    <property type="protein sequence ID" value="SLN30547.1"/>
    <property type="molecule type" value="Genomic_DNA"/>
</dbReference>
<reference evidence="1 2" key="1">
    <citation type="submission" date="2017-03" db="EMBL/GenBank/DDBJ databases">
        <authorList>
            <person name="Afonso C.L."/>
            <person name="Miller P.J."/>
            <person name="Scott M.A."/>
            <person name="Spackman E."/>
            <person name="Goraichik I."/>
            <person name="Dimitrov K.M."/>
            <person name="Suarez D.L."/>
            <person name="Swayne D.E."/>
        </authorList>
    </citation>
    <scope>NUCLEOTIDE SEQUENCE [LARGE SCALE GENOMIC DNA]</scope>
    <source>
        <strain evidence="1 2">CECT 7639</strain>
    </source>
</reference>
<dbReference type="Proteomes" id="UP000193077">
    <property type="component" value="Unassembled WGS sequence"/>
</dbReference>
<organism evidence="1 2">
    <name type="scientific">Falsiruegeria litorea R37</name>
    <dbReference type="NCBI Taxonomy" id="1200284"/>
    <lineage>
        <taxon>Bacteria</taxon>
        <taxon>Pseudomonadati</taxon>
        <taxon>Pseudomonadota</taxon>
        <taxon>Alphaproteobacteria</taxon>
        <taxon>Rhodobacterales</taxon>
        <taxon>Roseobacteraceae</taxon>
        <taxon>Falsiruegeria</taxon>
    </lineage>
</organism>
<accession>A0A1Y5S5M1</accession>
<sequence>MSGAWPSDVRHVLSPDATAEELGIAILDALTHCRFIPPEHPDFDKLFTKRNAAELVDAYDAELMRLAGVKTKKSLYLGSKGVDVTRHTDWGEIRIHACSRRKGRYFWSRKSDVTGNETVPVTASALELGEAYLRALAMGGSVS</sequence>
<keyword evidence="2" id="KW-1185">Reference proteome</keyword>
<gene>
    <name evidence="1" type="ORF">TRL7639_01262</name>
</gene>
<dbReference type="Gene3D" id="3.40.1590.10">
    <property type="entry name" value="NMB0488-like"/>
    <property type="match status" value="1"/>
</dbReference>
<dbReference type="AlphaFoldDB" id="A0A1Y5S5M1"/>
<evidence type="ECO:0000313" key="1">
    <source>
        <dbReference type="EMBL" id="SLN30547.1"/>
    </source>
</evidence>
<dbReference type="Pfam" id="PF07262">
    <property type="entry name" value="CdiI"/>
    <property type="match status" value="1"/>
</dbReference>